<feature type="region of interest" description="Disordered" evidence="1">
    <location>
        <begin position="57"/>
        <end position="89"/>
    </location>
</feature>
<accession>A0A9P6XW91</accession>
<proteinExistence type="predicted"/>
<gene>
    <name evidence="2" type="ORF">G6F50_015712</name>
</gene>
<evidence type="ECO:0000313" key="3">
    <source>
        <dbReference type="Proteomes" id="UP000740926"/>
    </source>
</evidence>
<dbReference type="Proteomes" id="UP000740926">
    <property type="component" value="Unassembled WGS sequence"/>
</dbReference>
<reference evidence="2 3" key="1">
    <citation type="journal article" date="2020" name="Microb. Genom.">
        <title>Genetic diversity of clinical and environmental Mucorales isolates obtained from an investigation of mucormycosis cases among solid organ transplant recipients.</title>
        <authorList>
            <person name="Nguyen M.H."/>
            <person name="Kaul D."/>
            <person name="Muto C."/>
            <person name="Cheng S.J."/>
            <person name="Richter R.A."/>
            <person name="Bruno V.M."/>
            <person name="Liu G."/>
            <person name="Beyhan S."/>
            <person name="Sundermann A.J."/>
            <person name="Mounaud S."/>
            <person name="Pasculle A.W."/>
            <person name="Nierman W.C."/>
            <person name="Driscoll E."/>
            <person name="Cumbie R."/>
            <person name="Clancy C.J."/>
            <person name="Dupont C.L."/>
        </authorList>
    </citation>
    <scope>NUCLEOTIDE SEQUENCE [LARGE SCALE GENOMIC DNA]</scope>
    <source>
        <strain evidence="2 3">GL24</strain>
    </source>
</reference>
<comment type="caution">
    <text evidence="2">The sequence shown here is derived from an EMBL/GenBank/DDBJ whole genome shotgun (WGS) entry which is preliminary data.</text>
</comment>
<feature type="compositionally biased region" description="Polar residues" evidence="1">
    <location>
        <begin position="65"/>
        <end position="78"/>
    </location>
</feature>
<feature type="region of interest" description="Disordered" evidence="1">
    <location>
        <begin position="1"/>
        <end position="45"/>
    </location>
</feature>
<feature type="compositionally biased region" description="Low complexity" evidence="1">
    <location>
        <begin position="21"/>
        <end position="41"/>
    </location>
</feature>
<dbReference type="EMBL" id="JAANIU010008990">
    <property type="protein sequence ID" value="KAG1533907.1"/>
    <property type="molecule type" value="Genomic_DNA"/>
</dbReference>
<organism evidence="2 3">
    <name type="scientific">Rhizopus delemar</name>
    <dbReference type="NCBI Taxonomy" id="936053"/>
    <lineage>
        <taxon>Eukaryota</taxon>
        <taxon>Fungi</taxon>
        <taxon>Fungi incertae sedis</taxon>
        <taxon>Mucoromycota</taxon>
        <taxon>Mucoromycotina</taxon>
        <taxon>Mucoromycetes</taxon>
        <taxon>Mucorales</taxon>
        <taxon>Mucorineae</taxon>
        <taxon>Rhizopodaceae</taxon>
        <taxon>Rhizopus</taxon>
    </lineage>
</organism>
<sequence>MAPESLRLSSKTAATWRRRSNSSALSSACADGDSGAAGAASNREPCGAVSTAAGNVGRTMRKARSSSTGTGVMWSSPNRRCKDVSVRPQ</sequence>
<keyword evidence="3" id="KW-1185">Reference proteome</keyword>
<name>A0A9P6XW91_9FUNG</name>
<evidence type="ECO:0000313" key="2">
    <source>
        <dbReference type="EMBL" id="KAG1533907.1"/>
    </source>
</evidence>
<feature type="compositionally biased region" description="Basic and acidic residues" evidence="1">
    <location>
        <begin position="80"/>
        <end position="89"/>
    </location>
</feature>
<dbReference type="AlphaFoldDB" id="A0A9P6XW91"/>
<evidence type="ECO:0000256" key="1">
    <source>
        <dbReference type="SAM" id="MobiDB-lite"/>
    </source>
</evidence>
<protein>
    <submittedName>
        <fullName evidence="2">Uncharacterized protein</fullName>
    </submittedName>
</protein>